<accession>A0A644V8B4</accession>
<dbReference type="AlphaFoldDB" id="A0A644V8B4"/>
<reference evidence="1" key="1">
    <citation type="submission" date="2019-08" db="EMBL/GenBank/DDBJ databases">
        <authorList>
            <person name="Kucharzyk K."/>
            <person name="Murdoch R.W."/>
            <person name="Higgins S."/>
            <person name="Loffler F."/>
        </authorList>
    </citation>
    <scope>NUCLEOTIDE SEQUENCE</scope>
</reference>
<comment type="caution">
    <text evidence="1">The sequence shown here is derived from an EMBL/GenBank/DDBJ whole genome shotgun (WGS) entry which is preliminary data.</text>
</comment>
<gene>
    <name evidence="1" type="ORF">SDC9_33571</name>
</gene>
<protein>
    <submittedName>
        <fullName evidence="1">Uncharacterized protein</fullName>
    </submittedName>
</protein>
<name>A0A644V8B4_9ZZZZ</name>
<proteinExistence type="predicted"/>
<organism evidence="1">
    <name type="scientific">bioreactor metagenome</name>
    <dbReference type="NCBI Taxonomy" id="1076179"/>
    <lineage>
        <taxon>unclassified sequences</taxon>
        <taxon>metagenomes</taxon>
        <taxon>ecological metagenomes</taxon>
    </lineage>
</organism>
<dbReference type="EMBL" id="VSSQ01000241">
    <property type="protein sequence ID" value="MPL87570.1"/>
    <property type="molecule type" value="Genomic_DNA"/>
</dbReference>
<evidence type="ECO:0000313" key="1">
    <source>
        <dbReference type="EMBL" id="MPL87570.1"/>
    </source>
</evidence>
<sequence length="591" mass="63869">MSNEIRHKRSNVSGSKPALSLPLGELAINTADGVLFTKKNAGSDVMVEFHGSETAHLFKHQTSVPNPGIGYVRFYPKSDNNFYLRTSAGDERKIWDSGNHGHGSGLNADLLDGNHASSFAPTSHNHSFSGLSDVALADLSAGQTLLFNGTQWVNTDHITSLPGAEYNTIQIRSKEIVDDFGNAEFYMSAEEGIFFRTNISKPDFAEVTFNKFGISSSKLTGTGERYLSADSSGIIKVATVQPTQYWERDAGNFNVSPINPADEVHAWLFKAGAGGILMADGYLETNKAGIYTAYNDMVVSEYYLLNNTFYYANSKVAFNNSTNVLNVEGAINAGENYIAAGDLYLTNGSTPEVMFRRYLKSGANYVYLTSGYILGEVGFYASAASPNDYLKTAAIIAKADGHHSEKNFPTSMEFYTCPSGGVDGQLRMTINSEGHVIVNNGMTVNSKYGNSYFVVNGAGSSSAPQALFVANNRVSINHSGGAGDSSFNVNGAVSVKSRYITTTNQTLGEEYMVFINVSSSTSLYCPSASISMDRMYFVANFGASSVTLRVPSGNYLNGVLNGTYTIKSQGLTIIHQGRAIGSLNWYAYELR</sequence>